<dbReference type="InterPro" id="IPR018490">
    <property type="entry name" value="cNMP-bd_dom_sf"/>
</dbReference>
<keyword evidence="2" id="KW-0238">DNA-binding</keyword>
<dbReference type="PROSITE" id="PS51063">
    <property type="entry name" value="HTH_CRP_2"/>
    <property type="match status" value="1"/>
</dbReference>
<dbReference type="Gene3D" id="2.60.120.10">
    <property type="entry name" value="Jelly Rolls"/>
    <property type="match status" value="1"/>
</dbReference>
<dbReference type="Proteomes" id="UP000006316">
    <property type="component" value="Unassembled WGS sequence"/>
</dbReference>
<keyword evidence="4" id="KW-0804">Transcription</keyword>
<organism evidence="7 8">
    <name type="scientific">Neobacillus bataviensis LMG 21833</name>
    <dbReference type="NCBI Taxonomy" id="1117379"/>
    <lineage>
        <taxon>Bacteria</taxon>
        <taxon>Bacillati</taxon>
        <taxon>Bacillota</taxon>
        <taxon>Bacilli</taxon>
        <taxon>Bacillales</taxon>
        <taxon>Bacillaceae</taxon>
        <taxon>Neobacillus</taxon>
    </lineage>
</organism>
<dbReference type="InterPro" id="IPR000595">
    <property type="entry name" value="cNMP-bd_dom"/>
</dbReference>
<dbReference type="CDD" id="cd00038">
    <property type="entry name" value="CAP_ED"/>
    <property type="match status" value="1"/>
</dbReference>
<feature type="domain" description="HTH crp-type" evidence="6">
    <location>
        <begin position="97"/>
        <end position="169"/>
    </location>
</feature>
<keyword evidence="8" id="KW-1185">Reference proteome</keyword>
<dbReference type="InterPro" id="IPR050397">
    <property type="entry name" value="Env_Response_Regulators"/>
</dbReference>
<dbReference type="AlphaFoldDB" id="K6CDL3"/>
<dbReference type="InterPro" id="IPR014710">
    <property type="entry name" value="RmlC-like_jellyroll"/>
</dbReference>
<dbReference type="GO" id="GO:0003677">
    <property type="term" value="F:DNA binding"/>
    <property type="evidence" value="ECO:0007669"/>
    <property type="project" value="UniProtKB-KW"/>
</dbReference>
<dbReference type="PATRIC" id="fig|1117379.3.peg.2281"/>
<dbReference type="PANTHER" id="PTHR24567:SF74">
    <property type="entry name" value="HTH-TYPE TRANSCRIPTIONAL REGULATOR ARCR"/>
    <property type="match status" value="1"/>
</dbReference>
<evidence type="ECO:0000256" key="4">
    <source>
        <dbReference type="ARBA" id="ARBA00023163"/>
    </source>
</evidence>
<dbReference type="Pfam" id="PF13545">
    <property type="entry name" value="HTH_Crp_2"/>
    <property type="match status" value="1"/>
</dbReference>
<dbReference type="GO" id="GO:0005829">
    <property type="term" value="C:cytosol"/>
    <property type="evidence" value="ECO:0007669"/>
    <property type="project" value="TreeGrafter"/>
</dbReference>
<reference evidence="7 8" key="1">
    <citation type="journal article" date="2012" name="Front. Microbiol.">
        <title>Redundancy and modularity in membrane-associated dissimilatory nitrate reduction in Bacillus.</title>
        <authorList>
            <person name="Heylen K."/>
            <person name="Keltjens J."/>
        </authorList>
    </citation>
    <scope>NUCLEOTIDE SEQUENCE [LARGE SCALE GENOMIC DNA]</scope>
    <source>
        <strain evidence="8">LMG 21833T</strain>
    </source>
</reference>
<evidence type="ECO:0000259" key="5">
    <source>
        <dbReference type="PROSITE" id="PS50042"/>
    </source>
</evidence>
<evidence type="ECO:0000313" key="8">
    <source>
        <dbReference type="Proteomes" id="UP000006316"/>
    </source>
</evidence>
<keyword evidence="1" id="KW-0805">Transcription regulation</keyword>
<gene>
    <name evidence="7" type="ORF">BABA_10941</name>
</gene>
<dbReference type="SUPFAM" id="SSF46785">
    <property type="entry name" value="Winged helix' DNA-binding domain"/>
    <property type="match status" value="1"/>
</dbReference>
<feature type="domain" description="Cyclic nucleotide-binding" evidence="5">
    <location>
        <begin position="1"/>
        <end position="83"/>
    </location>
</feature>
<evidence type="ECO:0000256" key="1">
    <source>
        <dbReference type="ARBA" id="ARBA00023015"/>
    </source>
</evidence>
<evidence type="ECO:0000259" key="6">
    <source>
        <dbReference type="PROSITE" id="PS51063"/>
    </source>
</evidence>
<comment type="caution">
    <text evidence="7">The sequence shown here is derived from an EMBL/GenBank/DDBJ whole genome shotgun (WGS) entry which is preliminary data.</text>
</comment>
<dbReference type="GO" id="GO:0003700">
    <property type="term" value="F:DNA-binding transcription factor activity"/>
    <property type="evidence" value="ECO:0007669"/>
    <property type="project" value="TreeGrafter"/>
</dbReference>
<evidence type="ECO:0000256" key="3">
    <source>
        <dbReference type="ARBA" id="ARBA00023159"/>
    </source>
</evidence>
<dbReference type="PROSITE" id="PS50042">
    <property type="entry name" value="CNMP_BINDING_3"/>
    <property type="match status" value="1"/>
</dbReference>
<evidence type="ECO:0000256" key="2">
    <source>
        <dbReference type="ARBA" id="ARBA00023125"/>
    </source>
</evidence>
<accession>K6CDL3</accession>
<sequence>MVSGAVKLTKQDENGNEIIVCIKQKGDIFAEACLFTRKTEFYPATATMLEDGEILFLDKHELEQDLYNYPELSMQLISYMSDALREMTSQLRDVALLDVYAKTVKTLERLGNKFNTGKNRWEIEIPLTVQEFATVVGTTRESVSRVFSKLKKDGIIDMKSRKIIILDWCSLCTLLHKEY</sequence>
<dbReference type="InterPro" id="IPR036390">
    <property type="entry name" value="WH_DNA-bd_sf"/>
</dbReference>
<dbReference type="InterPro" id="IPR012318">
    <property type="entry name" value="HTH_CRP"/>
</dbReference>
<dbReference type="PANTHER" id="PTHR24567">
    <property type="entry name" value="CRP FAMILY TRANSCRIPTIONAL REGULATORY PROTEIN"/>
    <property type="match status" value="1"/>
</dbReference>
<dbReference type="Pfam" id="PF00027">
    <property type="entry name" value="cNMP_binding"/>
    <property type="match status" value="1"/>
</dbReference>
<dbReference type="STRING" id="1117379.BABA_10941"/>
<dbReference type="EMBL" id="AJLS01000058">
    <property type="protein sequence ID" value="EKN69225.1"/>
    <property type="molecule type" value="Genomic_DNA"/>
</dbReference>
<proteinExistence type="predicted"/>
<dbReference type="SUPFAM" id="SSF51206">
    <property type="entry name" value="cAMP-binding domain-like"/>
    <property type="match status" value="1"/>
</dbReference>
<evidence type="ECO:0000313" key="7">
    <source>
        <dbReference type="EMBL" id="EKN69225.1"/>
    </source>
</evidence>
<dbReference type="PRINTS" id="PR00034">
    <property type="entry name" value="HTHCRP"/>
</dbReference>
<protein>
    <submittedName>
        <fullName evidence="7">CarD family transcriptional regulator</fullName>
    </submittedName>
</protein>
<dbReference type="eggNOG" id="COG0664">
    <property type="taxonomic scope" value="Bacteria"/>
</dbReference>
<name>K6CDL3_9BACI</name>
<keyword evidence="3" id="KW-0010">Activator</keyword>
<dbReference type="SMART" id="SM00419">
    <property type="entry name" value="HTH_CRP"/>
    <property type="match status" value="1"/>
</dbReference>